<dbReference type="Pfam" id="PF07714">
    <property type="entry name" value="PK_Tyr_Ser-Thr"/>
    <property type="match status" value="1"/>
</dbReference>
<dbReference type="InterPro" id="IPR011009">
    <property type="entry name" value="Kinase-like_dom_sf"/>
</dbReference>
<dbReference type="AlphaFoldDB" id="A0A1I7X427"/>
<keyword evidence="3" id="KW-1185">Reference proteome</keyword>
<name>A0A1I7X427_HETBA</name>
<evidence type="ECO:0000313" key="3">
    <source>
        <dbReference type="Proteomes" id="UP000095283"/>
    </source>
</evidence>
<accession>A0A1I7X427</accession>
<reference evidence="4" key="1">
    <citation type="submission" date="2016-11" db="UniProtKB">
        <authorList>
            <consortium name="WormBaseParasite"/>
        </authorList>
    </citation>
    <scope>IDENTIFICATION</scope>
</reference>
<evidence type="ECO:0000259" key="2">
    <source>
        <dbReference type="Pfam" id="PF07714"/>
    </source>
</evidence>
<dbReference type="GO" id="GO:0004672">
    <property type="term" value="F:protein kinase activity"/>
    <property type="evidence" value="ECO:0007669"/>
    <property type="project" value="InterPro"/>
</dbReference>
<feature type="domain" description="Serine-threonine/tyrosine-protein kinase catalytic" evidence="2">
    <location>
        <begin position="175"/>
        <end position="221"/>
    </location>
</feature>
<dbReference type="Gene3D" id="1.10.510.10">
    <property type="entry name" value="Transferase(Phosphotransferase) domain 1"/>
    <property type="match status" value="1"/>
</dbReference>
<feature type="region of interest" description="Disordered" evidence="1">
    <location>
        <begin position="54"/>
        <end position="89"/>
    </location>
</feature>
<proteinExistence type="predicted"/>
<evidence type="ECO:0000313" key="4">
    <source>
        <dbReference type="WBParaSite" id="Hba_12278"/>
    </source>
</evidence>
<protein>
    <submittedName>
        <fullName evidence="4">Pkinase_Tyr domain-containing protein</fullName>
    </submittedName>
</protein>
<dbReference type="SUPFAM" id="SSF56112">
    <property type="entry name" value="Protein kinase-like (PK-like)"/>
    <property type="match status" value="1"/>
</dbReference>
<sequence>MRRKKSTEKTNIFEQDIKRELIITHMGNKTATDIYPTQTFLSQYVSNQYASDKTTSTSVSSKSTSSNFKHSPPTWNDFHFPPPPETPEERIYAEPCMTLPLLPTQRNLNITKPMNCQTMQRSSNSKTLDKVDRLPNSSLRFGSDLGEGKFTVVKECTIPGIGRAAYKCTKDKNNLHARLSRILSICADVCLGMAHLESLGLVHGHMTPSNILLDNRLNAKVLPLFTERVPRGLRDILERCFDFDPPNRPSFSHIYHFISRFHTPLP</sequence>
<dbReference type="InterPro" id="IPR001245">
    <property type="entry name" value="Ser-Thr/Tyr_kinase_cat_dom"/>
</dbReference>
<dbReference type="WBParaSite" id="Hba_12278">
    <property type="protein sequence ID" value="Hba_12278"/>
    <property type="gene ID" value="Hba_12278"/>
</dbReference>
<evidence type="ECO:0000256" key="1">
    <source>
        <dbReference type="SAM" id="MobiDB-lite"/>
    </source>
</evidence>
<organism evidence="3 4">
    <name type="scientific">Heterorhabditis bacteriophora</name>
    <name type="common">Entomopathogenic nematode worm</name>
    <dbReference type="NCBI Taxonomy" id="37862"/>
    <lineage>
        <taxon>Eukaryota</taxon>
        <taxon>Metazoa</taxon>
        <taxon>Ecdysozoa</taxon>
        <taxon>Nematoda</taxon>
        <taxon>Chromadorea</taxon>
        <taxon>Rhabditida</taxon>
        <taxon>Rhabditina</taxon>
        <taxon>Rhabditomorpha</taxon>
        <taxon>Strongyloidea</taxon>
        <taxon>Heterorhabditidae</taxon>
        <taxon>Heterorhabditis</taxon>
    </lineage>
</organism>
<feature type="compositionally biased region" description="Low complexity" evidence="1">
    <location>
        <begin position="54"/>
        <end position="66"/>
    </location>
</feature>
<dbReference type="Proteomes" id="UP000095283">
    <property type="component" value="Unplaced"/>
</dbReference>